<feature type="chain" id="PRO_5012778614" description="Porin" evidence="1">
    <location>
        <begin position="23"/>
        <end position="424"/>
    </location>
</feature>
<proteinExistence type="predicted"/>
<dbReference type="EMBL" id="FXAH01000013">
    <property type="protein sequence ID" value="SMF64368.1"/>
    <property type="molecule type" value="Genomic_DNA"/>
</dbReference>
<evidence type="ECO:0000313" key="3">
    <source>
        <dbReference type="Proteomes" id="UP000192911"/>
    </source>
</evidence>
<organism evidence="2 3">
    <name type="scientific">Trinickia caryophylli</name>
    <name type="common">Paraburkholderia caryophylli</name>
    <dbReference type="NCBI Taxonomy" id="28094"/>
    <lineage>
        <taxon>Bacteria</taxon>
        <taxon>Pseudomonadati</taxon>
        <taxon>Pseudomonadota</taxon>
        <taxon>Betaproteobacteria</taxon>
        <taxon>Burkholderiales</taxon>
        <taxon>Burkholderiaceae</taxon>
        <taxon>Trinickia</taxon>
    </lineage>
</organism>
<keyword evidence="3" id="KW-1185">Reference proteome</keyword>
<protein>
    <recommendedName>
        <fullName evidence="4">Porin</fullName>
    </recommendedName>
</protein>
<dbReference type="Proteomes" id="UP000192911">
    <property type="component" value="Unassembled WGS sequence"/>
</dbReference>
<sequence length="424" mass="46267">MTVGPLRAAVALVAWAAFGCLAPEVARADSDADALSLADTVTANTSAHRDWQWAFEAGVGNYNAASQTTNAVLADNARLSSSVSYDGSLAPNWRAVFSNRLDAGWRAGVGRYNAVDTLKQAYLSWQPNPTTIVDAGRVNLREGVAQGFNPTDFFKTNAVRSIVSIDPASLRENRMGSVMLRGQVLWASGSLSGLVSPKLASQPSSATFNPDLGATNNQSRYMLTLTQRLFGTVAPQWLLYGGDGISPQLGLNVSLLTGSATTAYFEYSGGRSEHLAAGAGESKGFHSKFATGFTHTFPNNLSVTIEYDYDGASPDRSAWNRLASDPARYWRYRRAANAAQELMTRQALFNYVTWQDALMRHLDLTAMLHYDLVDHSYSTWLEARYHWPRTDVAVQWQTNHGASQSTYGADAQKQVVQAVATFFF</sequence>
<dbReference type="STRING" id="28094.SAMN06295900_113173"/>
<evidence type="ECO:0008006" key="4">
    <source>
        <dbReference type="Google" id="ProtNLM"/>
    </source>
</evidence>
<dbReference type="RefSeq" id="WP_233211820.1">
    <property type="nucleotide sequence ID" value="NZ_BSQD01000007.1"/>
</dbReference>
<gene>
    <name evidence="2" type="ORF">SAMN06295900_113173</name>
</gene>
<dbReference type="PROSITE" id="PS51257">
    <property type="entry name" value="PROKAR_LIPOPROTEIN"/>
    <property type="match status" value="1"/>
</dbReference>
<evidence type="ECO:0000256" key="1">
    <source>
        <dbReference type="SAM" id="SignalP"/>
    </source>
</evidence>
<dbReference type="AlphaFoldDB" id="A0A1X7G5M8"/>
<reference evidence="3" key="1">
    <citation type="submission" date="2017-04" db="EMBL/GenBank/DDBJ databases">
        <authorList>
            <person name="Varghese N."/>
            <person name="Submissions S."/>
        </authorList>
    </citation>
    <scope>NUCLEOTIDE SEQUENCE [LARGE SCALE GENOMIC DNA]</scope>
    <source>
        <strain evidence="3">Ballard 720</strain>
    </source>
</reference>
<name>A0A1X7G5M8_TRICW</name>
<evidence type="ECO:0000313" key="2">
    <source>
        <dbReference type="EMBL" id="SMF64368.1"/>
    </source>
</evidence>
<keyword evidence="1" id="KW-0732">Signal</keyword>
<feature type="signal peptide" evidence="1">
    <location>
        <begin position="1"/>
        <end position="22"/>
    </location>
</feature>
<accession>A0A1X7G5M8</accession>
<dbReference type="GeneID" id="95553313"/>